<dbReference type="GeneID" id="54460256"/>
<dbReference type="EMBL" id="MU003696">
    <property type="protein sequence ID" value="KAF2813006.1"/>
    <property type="molecule type" value="Genomic_DNA"/>
</dbReference>
<dbReference type="Proteomes" id="UP000504636">
    <property type="component" value="Unplaced"/>
</dbReference>
<organism evidence="2">
    <name type="scientific">Mytilinidion resinicola</name>
    <dbReference type="NCBI Taxonomy" id="574789"/>
    <lineage>
        <taxon>Eukaryota</taxon>
        <taxon>Fungi</taxon>
        <taxon>Dikarya</taxon>
        <taxon>Ascomycota</taxon>
        <taxon>Pezizomycotina</taxon>
        <taxon>Dothideomycetes</taxon>
        <taxon>Pleosporomycetidae</taxon>
        <taxon>Mytilinidiales</taxon>
        <taxon>Mytilinidiaceae</taxon>
        <taxon>Mytilinidion</taxon>
    </lineage>
</organism>
<feature type="domain" description="Sialidase" evidence="1">
    <location>
        <begin position="27"/>
        <end position="205"/>
    </location>
</feature>
<dbReference type="CDD" id="cd15482">
    <property type="entry name" value="Sialidase_non-viral"/>
    <property type="match status" value="1"/>
</dbReference>
<dbReference type="InterPro" id="IPR011040">
    <property type="entry name" value="Sialidase"/>
</dbReference>
<dbReference type="Gene3D" id="2.120.10.10">
    <property type="match status" value="1"/>
</dbReference>
<evidence type="ECO:0000313" key="2">
    <source>
        <dbReference type="EMBL" id="KAF2813006.1"/>
    </source>
</evidence>
<protein>
    <submittedName>
        <fullName evidence="2 4">Neuraminidase</fullName>
    </submittedName>
</protein>
<evidence type="ECO:0000313" key="3">
    <source>
        <dbReference type="Proteomes" id="UP000504636"/>
    </source>
</evidence>
<gene>
    <name evidence="2 4" type="ORF">BDZ99DRAFT_460323</name>
</gene>
<dbReference type="OrthoDB" id="504663at2759"/>
<reference evidence="2 4" key="1">
    <citation type="journal article" date="2020" name="Stud. Mycol.">
        <title>101 Dothideomycetes genomes: a test case for predicting lifestyles and emergence of pathogens.</title>
        <authorList>
            <person name="Haridas S."/>
            <person name="Albert R."/>
            <person name="Binder M."/>
            <person name="Bloem J."/>
            <person name="Labutti K."/>
            <person name="Salamov A."/>
            <person name="Andreopoulos B."/>
            <person name="Baker S."/>
            <person name="Barry K."/>
            <person name="Bills G."/>
            <person name="Bluhm B."/>
            <person name="Cannon C."/>
            <person name="Castanera R."/>
            <person name="Culley D."/>
            <person name="Daum C."/>
            <person name="Ezra D."/>
            <person name="Gonzalez J."/>
            <person name="Henrissat B."/>
            <person name="Kuo A."/>
            <person name="Liang C."/>
            <person name="Lipzen A."/>
            <person name="Lutzoni F."/>
            <person name="Magnuson J."/>
            <person name="Mondo S."/>
            <person name="Nolan M."/>
            <person name="Ohm R."/>
            <person name="Pangilinan J."/>
            <person name="Park H.-J."/>
            <person name="Ramirez L."/>
            <person name="Alfaro M."/>
            <person name="Sun H."/>
            <person name="Tritt A."/>
            <person name="Yoshinaga Y."/>
            <person name="Zwiers L.-H."/>
            <person name="Turgeon B."/>
            <person name="Goodwin S."/>
            <person name="Spatafora J."/>
            <person name="Crous P."/>
            <person name="Grigoriev I."/>
        </authorList>
    </citation>
    <scope>NUCLEOTIDE SEQUENCE</scope>
    <source>
        <strain evidence="2 4">CBS 304.34</strain>
    </source>
</reference>
<dbReference type="PANTHER" id="PTHR43752:SF2">
    <property type="entry name" value="BNR_ASP-BOX REPEAT FAMILY PROTEIN"/>
    <property type="match status" value="1"/>
</dbReference>
<dbReference type="Pfam" id="PF13088">
    <property type="entry name" value="BNR_2"/>
    <property type="match status" value="1"/>
</dbReference>
<dbReference type="PANTHER" id="PTHR43752">
    <property type="entry name" value="BNR/ASP-BOX REPEAT FAMILY PROTEIN"/>
    <property type="match status" value="1"/>
</dbReference>
<name>A0A6A6YVM1_9PEZI</name>
<accession>A0A6A6YVM1</accession>
<reference evidence="4" key="3">
    <citation type="submission" date="2025-04" db="UniProtKB">
        <authorList>
            <consortium name="RefSeq"/>
        </authorList>
    </citation>
    <scope>IDENTIFICATION</scope>
    <source>
        <strain evidence="4">CBS 304.34</strain>
    </source>
</reference>
<proteinExistence type="predicted"/>
<sequence length="245" mass="27568">MDSYMSDFIMRPGIAIYSLVGLFDDPNLSEQNPVLFLNPVTSAFWVFYTAQVAGNQDKAIIRYRTSSDHSATWSAPAQLFPEGVFVRQPVTVLQDGTWVLPVWYCRTPPGFRWNGNDDVSVVRWSKDAGKTWGETYVPNSVGCVHMNIKPLADGSYIAFFRSRWPDNVCRSTSADGMNWAERVVTDLPNPNARTCFDVLPSGKLTIRQWPKRSSAIFYEFCVIRSVASKPAQILSSSVKSRGFFP</sequence>
<reference evidence="4" key="2">
    <citation type="submission" date="2020-04" db="EMBL/GenBank/DDBJ databases">
        <authorList>
            <consortium name="NCBI Genome Project"/>
        </authorList>
    </citation>
    <scope>NUCLEOTIDE SEQUENCE</scope>
    <source>
        <strain evidence="4">CBS 304.34</strain>
    </source>
</reference>
<evidence type="ECO:0000313" key="4">
    <source>
        <dbReference type="RefSeq" id="XP_033579970.1"/>
    </source>
</evidence>
<evidence type="ECO:0000259" key="1">
    <source>
        <dbReference type="Pfam" id="PF13088"/>
    </source>
</evidence>
<dbReference type="RefSeq" id="XP_033579970.1">
    <property type="nucleotide sequence ID" value="XM_033719363.1"/>
</dbReference>
<dbReference type="SUPFAM" id="SSF50939">
    <property type="entry name" value="Sialidases"/>
    <property type="match status" value="1"/>
</dbReference>
<dbReference type="InterPro" id="IPR036278">
    <property type="entry name" value="Sialidase_sf"/>
</dbReference>
<dbReference type="AlphaFoldDB" id="A0A6A6YVM1"/>
<keyword evidence="3" id="KW-1185">Reference proteome</keyword>